<protein>
    <submittedName>
        <fullName evidence="2">Uncharacterized protein</fullName>
    </submittedName>
</protein>
<sequence precursor="true">MKKTLAACGLLLLTHAACAGLSLSFEREVLAKAQPDEWFYGQGHPSNTYVDAGIDLDHPPSTHARPKVNQAHVWGLTRSGDTLWFGTGPNIRALLAGTYMGHTDVVHRATHVHEYGESRLAKAGVVPPELGDWRVPDIFACDLNTGSPTNLDASLPPYATNLLHHTQGLRSAGASASNAVHSEGVVILAGPSLTATNGGGIVAFAFDAATKDLIDARRLTDYANIRKWKLHDGVLYTTVTLNDGDGQVLRWINDPEDPDYPLAFENVGNLDNGGAELCVHENRLFVGTWPGILGQKEFTQEDLPEIEQESPGLWMSRTIPDQGLKKKHRDQWYKVWNVYDYEIDLVTGAVYGVGAMASFGDYLFWGTVHVPGLGDFAHTKVYGAPTNAVEAQRQFENSERSLMIFRGSNFDQGFPPFSDPDMDAELLYGCEQLAWRDIYRHPKKNWRTNENALGTAPLFGESGFGNAGNRYAWTMGVYQEQLYVGTMDFPGLTEDGQPGDAQPYEGAELYCFPTPTNPAAKVSGEGVGNYSNYGIRTMRVDSNSLYLGMANPFNLMTDPDDDQPDGGWELVRLTRTFDDGDWDDMPDDWEAAYFGGSTNAAPDGDGDGDGFDNRAEFIAATDPGRGDDFPAIHGFNRASDTEVRLTWNAHTGRVYRVYASDSMNGPWREVYRGQPEEGVVDFSHNPSNRPAAFYKLGVSLPNR</sequence>
<dbReference type="AlphaFoldDB" id="A0A0G3EFJ2"/>
<accession>A0A0G3EFJ2</accession>
<dbReference type="RefSeq" id="WP_052882384.1">
    <property type="nucleotide sequence ID" value="NZ_CP010904.1"/>
</dbReference>
<feature type="chain" id="PRO_5005184207" evidence="1">
    <location>
        <begin position="20"/>
        <end position="703"/>
    </location>
</feature>
<reference evidence="3" key="1">
    <citation type="submission" date="2015-02" db="EMBL/GenBank/DDBJ databases">
        <title>Description and complete genome sequence of the first cultured representative of the subdivision 5 of the Verrucomicrobia phylum.</title>
        <authorList>
            <person name="Spring S."/>
            <person name="Bunk B."/>
            <person name="Sproer C."/>
            <person name="Klenk H.-P."/>
        </authorList>
    </citation>
    <scope>NUCLEOTIDE SEQUENCE [LARGE SCALE GENOMIC DNA]</scope>
    <source>
        <strain evidence="3">L21-Fru-AB</strain>
    </source>
</reference>
<proteinExistence type="predicted"/>
<gene>
    <name evidence="2" type="ORF">L21SP4_01882</name>
</gene>
<keyword evidence="3" id="KW-1185">Reference proteome</keyword>
<organism evidence="2 3">
    <name type="scientific">Kiritimatiella glycovorans</name>
    <dbReference type="NCBI Taxonomy" id="1307763"/>
    <lineage>
        <taxon>Bacteria</taxon>
        <taxon>Pseudomonadati</taxon>
        <taxon>Kiritimatiellota</taxon>
        <taxon>Kiritimatiellia</taxon>
        <taxon>Kiritimatiellales</taxon>
        <taxon>Kiritimatiellaceae</taxon>
        <taxon>Kiritimatiella</taxon>
    </lineage>
</organism>
<evidence type="ECO:0000313" key="3">
    <source>
        <dbReference type="Proteomes" id="UP000035268"/>
    </source>
</evidence>
<dbReference type="Proteomes" id="UP000035268">
    <property type="component" value="Chromosome"/>
</dbReference>
<name>A0A0G3EFJ2_9BACT</name>
<dbReference type="KEGG" id="vbl:L21SP4_01882"/>
<dbReference type="OrthoDB" id="3334451at2"/>
<feature type="signal peptide" evidence="1">
    <location>
        <begin position="1"/>
        <end position="19"/>
    </location>
</feature>
<dbReference type="EMBL" id="CP010904">
    <property type="protein sequence ID" value="AKJ65118.1"/>
    <property type="molecule type" value="Genomic_DNA"/>
</dbReference>
<evidence type="ECO:0000313" key="2">
    <source>
        <dbReference type="EMBL" id="AKJ65118.1"/>
    </source>
</evidence>
<keyword evidence="1" id="KW-0732">Signal</keyword>
<reference evidence="2 3" key="2">
    <citation type="journal article" date="2016" name="ISME J.">
        <title>Characterization of the first cultured representative of Verrucomicrobia subdivision 5 indicates the proposal of a novel phylum.</title>
        <authorList>
            <person name="Spring S."/>
            <person name="Bunk B."/>
            <person name="Sproer C."/>
            <person name="Schumann P."/>
            <person name="Rohde M."/>
            <person name="Tindall B.J."/>
            <person name="Klenk H.P."/>
        </authorList>
    </citation>
    <scope>NUCLEOTIDE SEQUENCE [LARGE SCALE GENOMIC DNA]</scope>
    <source>
        <strain evidence="2 3">L21-Fru-AB</strain>
    </source>
</reference>
<dbReference type="STRING" id="1307763.L21SP4_01882"/>
<evidence type="ECO:0000256" key="1">
    <source>
        <dbReference type="SAM" id="SignalP"/>
    </source>
</evidence>